<proteinExistence type="predicted"/>
<evidence type="ECO:0000256" key="1">
    <source>
        <dbReference type="SAM" id="MobiDB-lite"/>
    </source>
</evidence>
<accession>A0A8J4DES1</accession>
<evidence type="ECO:0000313" key="3">
    <source>
        <dbReference type="EMBL" id="GIL97671.1"/>
    </source>
</evidence>
<name>A0A8J4DES1_9CHLO</name>
<dbReference type="EMBL" id="BNCP01000010">
    <property type="protein sequence ID" value="GIL77022.1"/>
    <property type="molecule type" value="Genomic_DNA"/>
</dbReference>
<protein>
    <submittedName>
        <fullName evidence="3">Uncharacterized protein</fullName>
    </submittedName>
</protein>
<comment type="caution">
    <text evidence="3">The sequence shown here is derived from an EMBL/GenBank/DDBJ whole genome shotgun (WGS) entry which is preliminary data.</text>
</comment>
<feature type="region of interest" description="Disordered" evidence="1">
    <location>
        <begin position="28"/>
        <end position="50"/>
    </location>
</feature>
<evidence type="ECO:0000313" key="5">
    <source>
        <dbReference type="Proteomes" id="UP000747110"/>
    </source>
</evidence>
<dbReference type="AlphaFoldDB" id="A0A8J4DES1"/>
<evidence type="ECO:0000313" key="2">
    <source>
        <dbReference type="EMBL" id="GIL77022.1"/>
    </source>
</evidence>
<organism evidence="3 4">
    <name type="scientific">Volvox reticuliferus</name>
    <dbReference type="NCBI Taxonomy" id="1737510"/>
    <lineage>
        <taxon>Eukaryota</taxon>
        <taxon>Viridiplantae</taxon>
        <taxon>Chlorophyta</taxon>
        <taxon>core chlorophytes</taxon>
        <taxon>Chlorophyceae</taxon>
        <taxon>CS clade</taxon>
        <taxon>Chlamydomonadales</taxon>
        <taxon>Volvocaceae</taxon>
        <taxon>Volvox</taxon>
    </lineage>
</organism>
<reference evidence="3" key="1">
    <citation type="journal article" date="2021" name="Proc. Natl. Acad. Sci. U.S.A.">
        <title>Three genomes in the algal genus Volvox reveal the fate of a haploid sex-determining region after a transition to homothallism.</title>
        <authorList>
            <person name="Yamamoto K."/>
            <person name="Hamaji T."/>
            <person name="Kawai-Toyooka H."/>
            <person name="Matsuzaki R."/>
            <person name="Takahashi F."/>
            <person name="Nishimura Y."/>
            <person name="Kawachi M."/>
            <person name="Noguchi H."/>
            <person name="Minakuchi Y."/>
            <person name="Umen J.G."/>
            <person name="Toyoda A."/>
            <person name="Nozaki H."/>
        </authorList>
    </citation>
    <scope>NUCLEOTIDE SEQUENCE</scope>
    <source>
        <strain evidence="3">NIES-3785</strain>
        <strain evidence="2">NIES-3786</strain>
    </source>
</reference>
<sequence>MYQRWHTACVISGSIPVWRGAAHIALPPSPAEEGGTRGAPSRRGTGIRRPSYMLSPRSDAALSSLRLTIRAIFRGSKHVRRSPSSTELIFGIFGQAIVSTATA</sequence>
<dbReference type="EMBL" id="BNCQ01000004">
    <property type="protein sequence ID" value="GIL97671.1"/>
    <property type="molecule type" value="Genomic_DNA"/>
</dbReference>
<keyword evidence="5" id="KW-1185">Reference proteome</keyword>
<dbReference type="Proteomes" id="UP000747110">
    <property type="component" value="Unassembled WGS sequence"/>
</dbReference>
<evidence type="ECO:0000313" key="4">
    <source>
        <dbReference type="Proteomes" id="UP000722791"/>
    </source>
</evidence>
<dbReference type="Proteomes" id="UP000722791">
    <property type="component" value="Unassembled WGS sequence"/>
</dbReference>
<gene>
    <name evidence="2" type="ORF">Vretifemale_6536</name>
    <name evidence="3" type="ORF">Vretimale_3261</name>
</gene>